<proteinExistence type="predicted"/>
<keyword evidence="2" id="KW-1185">Reference proteome</keyword>
<gene>
    <name evidence="1" type="ORF">MANY_37840</name>
</gene>
<dbReference type="AlphaFoldDB" id="A0A6N4WE18"/>
<protein>
    <submittedName>
        <fullName evidence="1">Uncharacterized protein</fullName>
    </submittedName>
</protein>
<dbReference type="KEGG" id="many:MANY_37840"/>
<accession>A0A6N4WE18</accession>
<evidence type="ECO:0000313" key="2">
    <source>
        <dbReference type="Proteomes" id="UP000467249"/>
    </source>
</evidence>
<organism evidence="1 2">
    <name type="scientific">Mycolicibacterium anyangense</name>
    <dbReference type="NCBI Taxonomy" id="1431246"/>
    <lineage>
        <taxon>Bacteria</taxon>
        <taxon>Bacillati</taxon>
        <taxon>Actinomycetota</taxon>
        <taxon>Actinomycetes</taxon>
        <taxon>Mycobacteriales</taxon>
        <taxon>Mycobacteriaceae</taxon>
        <taxon>Mycolicibacterium</taxon>
    </lineage>
</organism>
<sequence>MARSSVGNAFGTLAAISNYINEVGQILSHQSAPVGPELVEGSDNVIEAKTFPRISLASPALALSRGLA</sequence>
<dbReference type="EMBL" id="AP022620">
    <property type="protein sequence ID" value="BBZ78447.1"/>
    <property type="molecule type" value="Genomic_DNA"/>
</dbReference>
<dbReference type="Proteomes" id="UP000467249">
    <property type="component" value="Chromosome"/>
</dbReference>
<name>A0A6N4WE18_9MYCO</name>
<reference evidence="1 2" key="1">
    <citation type="journal article" date="2019" name="Emerg. Microbes Infect.">
        <title>Comprehensive subspecies identification of 175 nontuberculous mycobacteria species based on 7547 genomic profiles.</title>
        <authorList>
            <person name="Matsumoto Y."/>
            <person name="Kinjo T."/>
            <person name="Motooka D."/>
            <person name="Nabeya D."/>
            <person name="Jung N."/>
            <person name="Uechi K."/>
            <person name="Horii T."/>
            <person name="Iida T."/>
            <person name="Fujita J."/>
            <person name="Nakamura S."/>
        </authorList>
    </citation>
    <scope>NUCLEOTIDE SEQUENCE [LARGE SCALE GENOMIC DNA]</scope>
    <source>
        <strain evidence="1 2">JCM 30275</strain>
    </source>
</reference>
<evidence type="ECO:0000313" key="1">
    <source>
        <dbReference type="EMBL" id="BBZ78447.1"/>
    </source>
</evidence>